<comment type="catalytic activity">
    <reaction evidence="17">
        <text>Release of an unsubstituted, C-terminal glutamyl residue, typically from Ac-Asp-Glu or folylpoly-gamma-glutamates.</text>
        <dbReference type="EC" id="3.4.17.21"/>
    </reaction>
</comment>
<evidence type="ECO:0000313" key="21">
    <source>
        <dbReference type="Ensembl" id="ENSTNIP00000004610.1"/>
    </source>
</evidence>
<keyword evidence="8" id="KW-0479">Metal-binding</keyword>
<keyword evidence="7" id="KW-0812">Transmembrane</keyword>
<evidence type="ECO:0000256" key="13">
    <source>
        <dbReference type="ARBA" id="ARBA00022997"/>
    </source>
</evidence>
<comment type="subcellular location">
    <subcellularLocation>
        <location evidence="2">Cell membrane</location>
        <topology evidence="2">Single-pass type II membrane protein</topology>
    </subcellularLocation>
</comment>
<organism evidence="21 22">
    <name type="scientific">Tetraodon nigroviridis</name>
    <name type="common">Spotted green pufferfish</name>
    <name type="synonym">Chelonodon nigroviridis</name>
    <dbReference type="NCBI Taxonomy" id="99883"/>
    <lineage>
        <taxon>Eukaryota</taxon>
        <taxon>Metazoa</taxon>
        <taxon>Chordata</taxon>
        <taxon>Craniata</taxon>
        <taxon>Vertebrata</taxon>
        <taxon>Euteleostomi</taxon>
        <taxon>Actinopterygii</taxon>
        <taxon>Neopterygii</taxon>
        <taxon>Teleostei</taxon>
        <taxon>Neoteleostei</taxon>
        <taxon>Acanthomorphata</taxon>
        <taxon>Eupercaria</taxon>
        <taxon>Tetraodontiformes</taxon>
        <taxon>Tetradontoidea</taxon>
        <taxon>Tetraodontidae</taxon>
        <taxon>Tetraodon</taxon>
    </lineage>
</organism>
<dbReference type="OMA" id="RNGMIAR"/>
<keyword evidence="14" id="KW-0482">Metalloprotease</keyword>
<evidence type="ECO:0000256" key="5">
    <source>
        <dbReference type="ARBA" id="ARBA00022475"/>
    </source>
</evidence>
<dbReference type="GO" id="GO:0004181">
    <property type="term" value="F:metallocarboxypeptidase activity"/>
    <property type="evidence" value="ECO:0007669"/>
    <property type="project" value="UniProtKB-EC"/>
</dbReference>
<evidence type="ECO:0000256" key="7">
    <source>
        <dbReference type="ARBA" id="ARBA00022692"/>
    </source>
</evidence>
<reference evidence="22" key="1">
    <citation type="journal article" date="2004" name="Nature">
        <title>Genome duplication in the teleost fish Tetraodon nigroviridis reveals the early vertebrate proto-karyotype.</title>
        <authorList>
            <person name="Jaillon O."/>
            <person name="Aury J.-M."/>
            <person name="Brunet F."/>
            <person name="Petit J.-L."/>
            <person name="Stange-Thomann N."/>
            <person name="Mauceli E."/>
            <person name="Bouneau L."/>
            <person name="Fischer C."/>
            <person name="Ozouf-Costaz C."/>
            <person name="Bernot A."/>
            <person name="Nicaud S."/>
            <person name="Jaffe D."/>
            <person name="Fisher S."/>
            <person name="Lutfalla G."/>
            <person name="Dossat C."/>
            <person name="Segurens B."/>
            <person name="Dasilva C."/>
            <person name="Salanoubat M."/>
            <person name="Levy M."/>
            <person name="Boudet N."/>
            <person name="Castellano S."/>
            <person name="Anthouard V."/>
            <person name="Jubin C."/>
            <person name="Castelli V."/>
            <person name="Katinka M."/>
            <person name="Vacherie B."/>
            <person name="Biemont C."/>
            <person name="Skalli Z."/>
            <person name="Cattolico L."/>
            <person name="Poulain J."/>
            <person name="De Berardinis V."/>
            <person name="Cruaud C."/>
            <person name="Duprat S."/>
            <person name="Brottier P."/>
            <person name="Coutanceau J.-P."/>
            <person name="Gouzy J."/>
            <person name="Parra G."/>
            <person name="Lardier G."/>
            <person name="Chapple C."/>
            <person name="McKernan K.J."/>
            <person name="McEwan P."/>
            <person name="Bosak S."/>
            <person name="Kellis M."/>
            <person name="Volff J.-N."/>
            <person name="Guigo R."/>
            <person name="Zody M.C."/>
            <person name="Mesirov J."/>
            <person name="Lindblad-Toh K."/>
            <person name="Birren B."/>
            <person name="Nusbaum C."/>
            <person name="Kahn D."/>
            <person name="Robinson-Rechavi M."/>
            <person name="Laudet V."/>
            <person name="Schachter V."/>
            <person name="Quetier F."/>
            <person name="Saurin W."/>
            <person name="Scarpelli C."/>
            <person name="Wincker P."/>
            <person name="Lander E.S."/>
            <person name="Weissenbach J."/>
            <person name="Roest Crollius H."/>
        </authorList>
    </citation>
    <scope>NUCLEOTIDE SEQUENCE [LARGE SCALE GENOMIC DNA]</scope>
</reference>
<evidence type="ECO:0000256" key="4">
    <source>
        <dbReference type="ARBA" id="ARBA00011738"/>
    </source>
</evidence>
<dbReference type="Gene3D" id="3.50.30.30">
    <property type="match status" value="1"/>
</dbReference>
<feature type="domain" description="PA" evidence="19">
    <location>
        <begin position="35"/>
        <end position="124"/>
    </location>
</feature>
<dbReference type="GO" id="GO:0016805">
    <property type="term" value="F:dipeptidase activity"/>
    <property type="evidence" value="ECO:0007669"/>
    <property type="project" value="UniProtKB-KW"/>
</dbReference>
<keyword evidence="10" id="KW-0862">Zinc</keyword>
<keyword evidence="22" id="KW-1185">Reference proteome</keyword>
<dbReference type="InterPro" id="IPR003137">
    <property type="entry name" value="PA_domain"/>
</dbReference>
<evidence type="ECO:0000313" key="22">
    <source>
        <dbReference type="Proteomes" id="UP000007303"/>
    </source>
</evidence>
<evidence type="ECO:0000259" key="19">
    <source>
        <dbReference type="Pfam" id="PF02225"/>
    </source>
</evidence>
<keyword evidence="9" id="KW-0378">Hydrolase</keyword>
<keyword evidence="6" id="KW-0645">Protease</keyword>
<evidence type="ECO:0000256" key="14">
    <source>
        <dbReference type="ARBA" id="ARBA00023049"/>
    </source>
</evidence>
<sequence>QIFNTSLTEPTPDGYKDVSNIVPPYSAYSAQGQPKGDLVYVNYGRTEDFFQLERDMGINVTGKIVIVRYGKIFRGNKVKNAMLAGAKGIIMFSDPADYCATGVHPYPDGWNLPGGGVQRGNVLNLNGAGDPLTPGYPAKDSNPEDGVGLPKIPVHPIGYHDAIHLLKNMGGQIPPNNWKGALNVSYRIGPGFTDDFKSPVSHQLHKINSYYINCSAISLCTNLCCNLCFRALRARLNSSSGHMWPPGLSLPTYADLTSNTSLESSFLKPSFAISEISKTEHYSSYPVYHSVYETFEIVEKFYDPNFKRLHAVAQVRGGLIFLLADSLLLPLDVNQYADSLRKYALSISQLAQRHPDEINTFKVSFDALFSAVENFTAASRDFTERLQTLNRGDPLQVRTINDQLMYLERAFIDPLGLPGRPFYRHVIFAPSSHNKYAGESFPGIYDALFDIKNLFDPESAWNEVRRQISNAAFTVNAAAVMLRPPA</sequence>
<dbReference type="STRING" id="99883.ENSTNIP00000004610"/>
<evidence type="ECO:0000256" key="16">
    <source>
        <dbReference type="ARBA" id="ARBA00023180"/>
    </source>
</evidence>
<dbReference type="Gene3D" id="1.20.930.40">
    <property type="entry name" value="Transferrin receptor-like, dimerisation domain"/>
    <property type="match status" value="1"/>
</dbReference>
<dbReference type="FunFam" id="1.20.930.40:FF:000001">
    <property type="entry name" value="N-acetylated-alpha-linked acidic dipeptidase 2"/>
    <property type="match status" value="1"/>
</dbReference>
<dbReference type="Ensembl" id="ENSTNIT00000004753.1">
    <property type="protein sequence ID" value="ENSTNIP00000004610.1"/>
    <property type="gene ID" value="ENSTNIG00000002171.1"/>
</dbReference>
<evidence type="ECO:0000256" key="1">
    <source>
        <dbReference type="ARBA" id="ARBA00001947"/>
    </source>
</evidence>
<dbReference type="InterPro" id="IPR039373">
    <property type="entry name" value="Peptidase_M28B"/>
</dbReference>
<comment type="similarity">
    <text evidence="3">Belongs to the peptidase M28 family. M28B subfamily.</text>
</comment>
<dbReference type="SUPFAM" id="SSF53187">
    <property type="entry name" value="Zn-dependent exopeptidases"/>
    <property type="match status" value="1"/>
</dbReference>
<evidence type="ECO:0000256" key="6">
    <source>
        <dbReference type="ARBA" id="ARBA00022670"/>
    </source>
</evidence>
<evidence type="ECO:0000256" key="9">
    <source>
        <dbReference type="ARBA" id="ARBA00022801"/>
    </source>
</evidence>
<dbReference type="InterPro" id="IPR036757">
    <property type="entry name" value="TFR-like_dimer_dom_sf"/>
</dbReference>
<dbReference type="PANTHER" id="PTHR10404:SF36">
    <property type="entry name" value="GLUTAMATE CARBOXYPEPTIDASE 2"/>
    <property type="match status" value="1"/>
</dbReference>
<accession>H3C8N8</accession>
<evidence type="ECO:0000256" key="2">
    <source>
        <dbReference type="ARBA" id="ARBA00004401"/>
    </source>
</evidence>
<dbReference type="InterPro" id="IPR046450">
    <property type="entry name" value="PA_dom_sf"/>
</dbReference>
<evidence type="ECO:0000256" key="15">
    <source>
        <dbReference type="ARBA" id="ARBA00023136"/>
    </source>
</evidence>
<protein>
    <recommendedName>
        <fullName evidence="18">glutamate carboxypeptidase II</fullName>
        <ecNumber evidence="18">3.4.17.21</ecNumber>
    </recommendedName>
</protein>
<evidence type="ECO:0000256" key="12">
    <source>
        <dbReference type="ARBA" id="ARBA00022989"/>
    </source>
</evidence>
<dbReference type="HOGENOM" id="CLU_005688_3_2_1"/>
<dbReference type="InParanoid" id="H3C8N8"/>
<dbReference type="GO" id="GO:0046872">
    <property type="term" value="F:metal ion binding"/>
    <property type="evidence" value="ECO:0007669"/>
    <property type="project" value="UniProtKB-KW"/>
</dbReference>
<keyword evidence="16" id="KW-0325">Glycoprotein</keyword>
<dbReference type="PANTHER" id="PTHR10404">
    <property type="entry name" value="N-ACETYLATED-ALPHA-LINKED ACIDIC DIPEPTIDASE"/>
    <property type="match status" value="1"/>
</dbReference>
<keyword evidence="11" id="KW-0735">Signal-anchor</keyword>
<keyword evidence="12" id="KW-1133">Transmembrane helix</keyword>
<dbReference type="EC" id="3.4.17.21" evidence="18"/>
<dbReference type="Pfam" id="PF02225">
    <property type="entry name" value="PA"/>
    <property type="match status" value="1"/>
</dbReference>
<dbReference type="GeneTree" id="ENSGT01030000234598"/>
<dbReference type="InterPro" id="IPR007365">
    <property type="entry name" value="TFR-like_dimer_dom"/>
</dbReference>
<feature type="domain" description="Transferrin receptor-like dimerisation" evidence="20">
    <location>
        <begin position="363"/>
        <end position="482"/>
    </location>
</feature>
<reference evidence="21" key="2">
    <citation type="submission" date="2025-08" db="UniProtKB">
        <authorList>
            <consortium name="Ensembl"/>
        </authorList>
    </citation>
    <scope>IDENTIFICATION</scope>
</reference>
<dbReference type="SUPFAM" id="SSF47672">
    <property type="entry name" value="Transferrin receptor-like dimerisation domain"/>
    <property type="match status" value="1"/>
</dbReference>
<comment type="subunit">
    <text evidence="4">Homodimer.</text>
</comment>
<evidence type="ECO:0000256" key="18">
    <source>
        <dbReference type="ARBA" id="ARBA00066561"/>
    </source>
</evidence>
<proteinExistence type="inferred from homology"/>
<keyword evidence="15" id="KW-0472">Membrane</keyword>
<dbReference type="AlphaFoldDB" id="H3C8N8"/>
<dbReference type="FunFam" id="3.50.30.30:FF:000002">
    <property type="entry name" value="N-acetylated-alpha-linked acidic dipeptidase 2"/>
    <property type="match status" value="1"/>
</dbReference>
<dbReference type="CDD" id="cd02121">
    <property type="entry name" value="PA_GCPII_like"/>
    <property type="match status" value="1"/>
</dbReference>
<keyword evidence="5" id="KW-1003">Cell membrane</keyword>
<evidence type="ECO:0000256" key="17">
    <source>
        <dbReference type="ARBA" id="ARBA00052003"/>
    </source>
</evidence>
<name>H3C8N8_TETNG</name>
<evidence type="ECO:0000256" key="10">
    <source>
        <dbReference type="ARBA" id="ARBA00022833"/>
    </source>
</evidence>
<dbReference type="GO" id="GO:0006508">
    <property type="term" value="P:proteolysis"/>
    <property type="evidence" value="ECO:0007669"/>
    <property type="project" value="UniProtKB-KW"/>
</dbReference>
<evidence type="ECO:0000256" key="3">
    <source>
        <dbReference type="ARBA" id="ARBA00005634"/>
    </source>
</evidence>
<dbReference type="Gene3D" id="3.40.630.10">
    <property type="entry name" value="Zn peptidases"/>
    <property type="match status" value="1"/>
</dbReference>
<evidence type="ECO:0000259" key="20">
    <source>
        <dbReference type="Pfam" id="PF04253"/>
    </source>
</evidence>
<dbReference type="Proteomes" id="UP000007303">
    <property type="component" value="Unassembled WGS sequence"/>
</dbReference>
<dbReference type="Pfam" id="PF04253">
    <property type="entry name" value="TFR_dimer"/>
    <property type="match status" value="1"/>
</dbReference>
<dbReference type="SUPFAM" id="SSF52025">
    <property type="entry name" value="PA domain"/>
    <property type="match status" value="1"/>
</dbReference>
<keyword evidence="13" id="KW-0224">Dipeptidase</keyword>
<evidence type="ECO:0000256" key="11">
    <source>
        <dbReference type="ARBA" id="ARBA00022968"/>
    </source>
</evidence>
<evidence type="ECO:0000256" key="8">
    <source>
        <dbReference type="ARBA" id="ARBA00022723"/>
    </source>
</evidence>
<reference evidence="21" key="3">
    <citation type="submission" date="2025-09" db="UniProtKB">
        <authorList>
            <consortium name="Ensembl"/>
        </authorList>
    </citation>
    <scope>IDENTIFICATION</scope>
</reference>
<dbReference type="GO" id="GO:0005886">
    <property type="term" value="C:plasma membrane"/>
    <property type="evidence" value="ECO:0007669"/>
    <property type="project" value="UniProtKB-SubCell"/>
</dbReference>
<comment type="cofactor">
    <cofactor evidence="1">
        <name>Zn(2+)</name>
        <dbReference type="ChEBI" id="CHEBI:29105"/>
    </cofactor>
</comment>